<feature type="transmembrane region" description="Helical" evidence="5">
    <location>
        <begin position="173"/>
        <end position="192"/>
    </location>
</feature>
<comment type="subcellular location">
    <subcellularLocation>
        <location evidence="1">Membrane</location>
        <topology evidence="1">Multi-pass membrane protein</topology>
    </subcellularLocation>
</comment>
<dbReference type="EMBL" id="CP039375">
    <property type="protein sequence ID" value="QCD66093.1"/>
    <property type="molecule type" value="Genomic_DNA"/>
</dbReference>
<evidence type="ECO:0000256" key="4">
    <source>
        <dbReference type="ARBA" id="ARBA00023136"/>
    </source>
</evidence>
<dbReference type="InterPro" id="IPR006977">
    <property type="entry name" value="Yip1_dom"/>
</dbReference>
<evidence type="ECO:0000256" key="1">
    <source>
        <dbReference type="ARBA" id="ARBA00004141"/>
    </source>
</evidence>
<dbReference type="GO" id="GO:0016020">
    <property type="term" value="C:membrane"/>
    <property type="evidence" value="ECO:0007669"/>
    <property type="project" value="UniProtKB-SubCell"/>
</dbReference>
<keyword evidence="4 5" id="KW-0472">Membrane</keyword>
<proteinExistence type="predicted"/>
<feature type="transmembrane region" description="Helical" evidence="5">
    <location>
        <begin position="114"/>
        <end position="138"/>
    </location>
</feature>
<keyword evidence="2 5" id="KW-0812">Transmembrane</keyword>
<accession>A0A4D6KKB6</accession>
<feature type="transmembrane region" description="Helical" evidence="5">
    <location>
        <begin position="25"/>
        <end position="48"/>
    </location>
</feature>
<dbReference type="OMA" id="FAPREFF"/>
<feature type="transmembrane region" description="Helical" evidence="5">
    <location>
        <begin position="204"/>
        <end position="225"/>
    </location>
</feature>
<evidence type="ECO:0000259" key="6">
    <source>
        <dbReference type="Pfam" id="PF04893"/>
    </source>
</evidence>
<dbReference type="Pfam" id="PF04893">
    <property type="entry name" value="Yip1"/>
    <property type="match status" value="1"/>
</dbReference>
<dbReference type="Proteomes" id="UP000297053">
    <property type="component" value="Chromosome"/>
</dbReference>
<name>A0A4D6KKB6_9EURY</name>
<evidence type="ECO:0000256" key="2">
    <source>
        <dbReference type="ARBA" id="ARBA00022692"/>
    </source>
</evidence>
<protein>
    <submittedName>
        <fullName evidence="7">YIP1 family protein</fullName>
    </submittedName>
</protein>
<gene>
    <name evidence="7" type="ORF">E5139_10735</name>
</gene>
<keyword evidence="3 5" id="KW-1133">Transmembrane helix</keyword>
<evidence type="ECO:0000256" key="3">
    <source>
        <dbReference type="ARBA" id="ARBA00022989"/>
    </source>
</evidence>
<dbReference type="KEGG" id="halz:E5139_10735"/>
<organism evidence="7 8">
    <name type="scientific">Halomicrobium mukohataei</name>
    <dbReference type="NCBI Taxonomy" id="57705"/>
    <lineage>
        <taxon>Archaea</taxon>
        <taxon>Methanobacteriati</taxon>
        <taxon>Methanobacteriota</taxon>
        <taxon>Stenosarchaea group</taxon>
        <taxon>Halobacteria</taxon>
        <taxon>Halobacteriales</taxon>
        <taxon>Haloarculaceae</taxon>
        <taxon>Halomicrobium</taxon>
    </lineage>
</organism>
<dbReference type="AlphaFoldDB" id="A0A4D6KKB6"/>
<evidence type="ECO:0000313" key="7">
    <source>
        <dbReference type="EMBL" id="QCD66093.1"/>
    </source>
</evidence>
<evidence type="ECO:0000256" key="5">
    <source>
        <dbReference type="SAM" id="Phobius"/>
    </source>
</evidence>
<reference evidence="7 8" key="1">
    <citation type="submission" date="2019-04" db="EMBL/GenBank/DDBJ databases">
        <title>Complete genome sequence of Arthrobacter sp. ZXY-2 associated with effective atrazine degradation and salt adaptation.</title>
        <authorList>
            <person name="Zhao X."/>
        </authorList>
    </citation>
    <scope>NUCLEOTIDE SEQUENCE [LARGE SCALE GENOMIC DNA]</scope>
    <source>
        <strain evidence="8">ZP60</strain>
    </source>
</reference>
<feature type="domain" description="Yip1" evidence="6">
    <location>
        <begin position="8"/>
        <end position="219"/>
    </location>
</feature>
<evidence type="ECO:0000313" key="8">
    <source>
        <dbReference type="Proteomes" id="UP000297053"/>
    </source>
</evidence>
<sequence length="230" mass="24113">MDVSLATLLVRPRTAFEAAGERLSLVQPLVLVFLVGASSIATAFPVYVALQRRLSSDIATVEFVIGSQTARLPIWFAIGTVGGILVVLVGWVVTTALLHGAARLAGGRGRFRRLLAFVGWSHAPYVVVYPLVALVAAWQLATTPGATLNGVLHGTSGVEGTMVTFNGRGLIDVSSLSSVAVTLWIGYVWTGALDATYDLSRRRATAVAAVATVVMLVAIQLPAYIGSPNA</sequence>
<dbReference type="GeneID" id="42179417"/>
<reference evidence="7 8" key="2">
    <citation type="submission" date="2019-04" db="EMBL/GenBank/DDBJ databases">
        <authorList>
            <person name="Yang S."/>
            <person name="Wei W."/>
        </authorList>
    </citation>
    <scope>NUCLEOTIDE SEQUENCE [LARGE SCALE GENOMIC DNA]</scope>
    <source>
        <strain evidence="8">ZP60</strain>
    </source>
</reference>
<dbReference type="RefSeq" id="WP_015762480.1">
    <property type="nucleotide sequence ID" value="NZ_CP039375.1"/>
</dbReference>